<keyword evidence="1" id="KW-0539">Nucleus</keyword>
<dbReference type="eggNOG" id="ENOG502SJ77">
    <property type="taxonomic scope" value="Eukaryota"/>
</dbReference>
<feature type="compositionally biased region" description="Low complexity" evidence="2">
    <location>
        <begin position="400"/>
        <end position="414"/>
    </location>
</feature>
<dbReference type="GeneID" id="19252088"/>
<dbReference type="InParanoid" id="E9ED29"/>
<accession>E9ED29</accession>
<feature type="region of interest" description="Disordered" evidence="2">
    <location>
        <begin position="33"/>
        <end position="58"/>
    </location>
</feature>
<dbReference type="PANTHER" id="PTHR35392">
    <property type="entry name" value="ZN(II)2CYS6 TRANSCRIPTION FACTOR (EUROFUNG)-RELATED-RELATED"/>
    <property type="match status" value="1"/>
</dbReference>
<dbReference type="InterPro" id="IPR052973">
    <property type="entry name" value="Fungal_sec-metab_reg_TF"/>
</dbReference>
<evidence type="ECO:0008006" key="5">
    <source>
        <dbReference type="Google" id="ProtNLM"/>
    </source>
</evidence>
<feature type="region of interest" description="Disordered" evidence="2">
    <location>
        <begin position="311"/>
        <end position="352"/>
    </location>
</feature>
<dbReference type="KEGG" id="maw:19252088"/>
<dbReference type="STRING" id="655827.E9ED29"/>
<feature type="compositionally biased region" description="Polar residues" evidence="2">
    <location>
        <begin position="240"/>
        <end position="254"/>
    </location>
</feature>
<sequence length="875" mass="95367">MSDLTRKLNDRGVVGLGLNYILLDKYSPSPLGSACSDTKLQDDGPTSDPKCGPDRKQAVRFRRESRIPKACDGGKRAQQPAMGRRPNPLILEYFERGPKLNDNSNRYPHTCKQCGENFPKGRIDSLTTHITKRCPAISDSERMRACLELHGITQARTAAERHQQVQAAQAAQAAAQANGQQTSPSALPQGWSALETLAEASRQVDLNENSRGSKPPAAQPQANGAQNEERFELQEQYTLYNPPASNETTRSQATGKKAPFQTPPPTATELSPEERLQALLPASESSPDATNLSVAVAAAARLNPSFLDPQLVNGDATPTSPSVADSAGAAGGGGAAHPILQTPPPTATELSPEERLQALLPASESSPDATNLSVAVAAAARLNPSFLDPQLVNGDATPTSPSVADSAGAAVADSTPTTAVDTTAIQPWGEMTYFRATSPAHILTDNPPVAPLPLIRGGVRMDTSSGVLNGRSRNFRSKFTPARRQEVKEVRKVGACIRCRILRKICSKGTPCDTCRKVLSPRVWMTGCVRSRLHEQLDLYSAGVQVVLSQNRINMLKEQLHLVNDGAVVEVSHFAETNKTIVLAAAAALLEPIQQEGVTPEAQEFLHKVIMIDQDKDDVPGKVESYMRDVLDLFIEREPSKFMRVTLETAKSQLADKTDEPLKRALELWGLVESIDRERQWSIVEKPSADSEHGRPIKEENESDADIYTMMCMQLNAAAERKANSTSKALLNLMDRQLADSKTRVGFKIYLAALIFLNCVEKSTWAFKAWEQDHLRPGWPLERDPSVFTQQGGNLAGLIKMLLAIRKALPQTCRGADGKLATQDQDTVVVKYFQDLDMEYDTIEARQRGSQFSPADSRSLELMFCSHLLLPNAPA</sequence>
<evidence type="ECO:0000256" key="1">
    <source>
        <dbReference type="ARBA" id="ARBA00023242"/>
    </source>
</evidence>
<dbReference type="CDD" id="cd00067">
    <property type="entry name" value="GAL4"/>
    <property type="match status" value="1"/>
</dbReference>
<dbReference type="OMA" id="SKFMRVT"/>
<dbReference type="AlphaFoldDB" id="E9ED29"/>
<reference evidence="3 4" key="1">
    <citation type="journal article" date="2011" name="PLoS Genet.">
        <title>Genome sequencing and comparative transcriptomics of the model entomopathogenic fungi Metarhizium anisopliae and M. acridum.</title>
        <authorList>
            <person name="Gao Q."/>
            <person name="Jin K."/>
            <person name="Ying S.H."/>
            <person name="Zhang Y."/>
            <person name="Xiao G."/>
            <person name="Shang Y."/>
            <person name="Duan Z."/>
            <person name="Hu X."/>
            <person name="Xie X.Q."/>
            <person name="Zhou G."/>
            <person name="Peng G."/>
            <person name="Luo Z."/>
            <person name="Huang W."/>
            <person name="Wang B."/>
            <person name="Fang W."/>
            <person name="Wang S."/>
            <person name="Zhong Y."/>
            <person name="Ma L.J."/>
            <person name="St Leger R.J."/>
            <person name="Zhao G.P."/>
            <person name="Pei Y."/>
            <person name="Feng M.G."/>
            <person name="Xia Y."/>
            <person name="Wang C."/>
        </authorList>
    </citation>
    <scope>NUCLEOTIDE SEQUENCE [LARGE SCALE GENOMIC DNA]</scope>
    <source>
        <strain evidence="3 4">CQMa 102</strain>
    </source>
</reference>
<evidence type="ECO:0000313" key="3">
    <source>
        <dbReference type="EMBL" id="EFY86185.1"/>
    </source>
</evidence>
<dbReference type="PANTHER" id="PTHR35392:SF2">
    <property type="entry name" value="ZN(II)2CYS6 TRANSCRIPTION FACTOR (EUROFUNG)"/>
    <property type="match status" value="1"/>
</dbReference>
<evidence type="ECO:0000313" key="4">
    <source>
        <dbReference type="Proteomes" id="UP000002499"/>
    </source>
</evidence>
<dbReference type="Proteomes" id="UP000002499">
    <property type="component" value="Unassembled WGS sequence"/>
</dbReference>
<dbReference type="HOGENOM" id="CLU_005936_0_0_1"/>
<dbReference type="GO" id="GO:0008270">
    <property type="term" value="F:zinc ion binding"/>
    <property type="evidence" value="ECO:0007669"/>
    <property type="project" value="InterPro"/>
</dbReference>
<dbReference type="EMBL" id="GL698554">
    <property type="protein sequence ID" value="EFY86185.1"/>
    <property type="molecule type" value="Genomic_DNA"/>
</dbReference>
<protein>
    <recommendedName>
        <fullName evidence="5">Zn(2)-C6 fungal-type domain-containing protein</fullName>
    </recommendedName>
</protein>
<gene>
    <name evidence="3" type="ORF">MAC_07777</name>
</gene>
<feature type="compositionally biased region" description="Low complexity" evidence="2">
    <location>
        <begin position="215"/>
        <end position="226"/>
    </location>
</feature>
<proteinExistence type="predicted"/>
<feature type="region of interest" description="Disordered" evidence="2">
    <location>
        <begin position="204"/>
        <end position="227"/>
    </location>
</feature>
<feature type="region of interest" description="Disordered" evidence="2">
    <location>
        <begin position="240"/>
        <end position="272"/>
    </location>
</feature>
<name>E9ED29_METAQ</name>
<dbReference type="InterPro" id="IPR001138">
    <property type="entry name" value="Zn2Cys6_DnaBD"/>
</dbReference>
<keyword evidence="4" id="KW-1185">Reference proteome</keyword>
<feature type="region of interest" description="Disordered" evidence="2">
    <location>
        <begin position="393"/>
        <end position="415"/>
    </location>
</feature>
<dbReference type="OrthoDB" id="5417895at2759"/>
<dbReference type="GO" id="GO:0000981">
    <property type="term" value="F:DNA-binding transcription factor activity, RNA polymerase II-specific"/>
    <property type="evidence" value="ECO:0007669"/>
    <property type="project" value="InterPro"/>
</dbReference>
<organism evidence="4">
    <name type="scientific">Metarhizium acridum (strain CQMa 102)</name>
    <dbReference type="NCBI Taxonomy" id="655827"/>
    <lineage>
        <taxon>Eukaryota</taxon>
        <taxon>Fungi</taxon>
        <taxon>Dikarya</taxon>
        <taxon>Ascomycota</taxon>
        <taxon>Pezizomycotina</taxon>
        <taxon>Sordariomycetes</taxon>
        <taxon>Hypocreomycetidae</taxon>
        <taxon>Hypocreales</taxon>
        <taxon>Clavicipitaceae</taxon>
        <taxon>Metarhizium</taxon>
    </lineage>
</organism>
<evidence type="ECO:0000256" key="2">
    <source>
        <dbReference type="SAM" id="MobiDB-lite"/>
    </source>
</evidence>